<keyword evidence="4" id="KW-0378">Hydrolase</keyword>
<dbReference type="GO" id="GO:0016998">
    <property type="term" value="P:cell wall macromolecule catabolic process"/>
    <property type="evidence" value="ECO:0007669"/>
    <property type="project" value="InterPro"/>
</dbReference>
<reference evidence="5" key="1">
    <citation type="submission" date="2020-04" db="EMBL/GenBank/DDBJ databases">
        <authorList>
            <person name="Chiriac C."/>
            <person name="Salcher M."/>
            <person name="Ghai R."/>
            <person name="Kavagutti S V."/>
        </authorList>
    </citation>
    <scope>NUCLEOTIDE SEQUENCE</scope>
</reference>
<evidence type="ECO:0000256" key="3">
    <source>
        <dbReference type="ARBA" id="ARBA00023200"/>
    </source>
</evidence>
<evidence type="ECO:0000313" key="5">
    <source>
        <dbReference type="EMBL" id="CAB4164981.1"/>
    </source>
</evidence>
<accession>A0A6J5P6B8</accession>
<dbReference type="EC" id="3.2.1.17" evidence="4"/>
<dbReference type="GO" id="GO:0042742">
    <property type="term" value="P:defense response to bacterium"/>
    <property type="evidence" value="ECO:0007669"/>
    <property type="project" value="UniProtKB-KW"/>
</dbReference>
<keyword evidence="4" id="KW-0326">Glycosidase</keyword>
<dbReference type="SUPFAM" id="SSF53955">
    <property type="entry name" value="Lysozyme-like"/>
    <property type="match status" value="1"/>
</dbReference>
<gene>
    <name evidence="5" type="ORF">UFOVP821_4</name>
</gene>
<dbReference type="InterPro" id="IPR002196">
    <property type="entry name" value="Glyco_hydro_24"/>
</dbReference>
<dbReference type="EMBL" id="LR796768">
    <property type="protein sequence ID" value="CAB4164981.1"/>
    <property type="molecule type" value="Genomic_DNA"/>
</dbReference>
<proteinExistence type="inferred from homology"/>
<comment type="catalytic activity">
    <reaction evidence="4">
        <text>Hydrolysis of (1-&gt;4)-beta-linkages between N-acetylmuramic acid and N-acetyl-D-glucosamine residues in a peptidoglycan and between N-acetyl-D-glucosamine residues in chitodextrins.</text>
        <dbReference type="EC" id="3.2.1.17"/>
    </reaction>
</comment>
<dbReference type="GO" id="GO:0003796">
    <property type="term" value="F:lysozyme activity"/>
    <property type="evidence" value="ECO:0007669"/>
    <property type="project" value="UniProtKB-EC"/>
</dbReference>
<dbReference type="GO" id="GO:0009253">
    <property type="term" value="P:peptidoglycan catabolic process"/>
    <property type="evidence" value="ECO:0007669"/>
    <property type="project" value="InterPro"/>
</dbReference>
<dbReference type="PANTHER" id="PTHR38107">
    <property type="match status" value="1"/>
</dbReference>
<dbReference type="InterPro" id="IPR051018">
    <property type="entry name" value="Bacteriophage_GH24"/>
</dbReference>
<protein>
    <recommendedName>
        <fullName evidence="4">Lysozyme</fullName>
        <ecNumber evidence="4">3.2.1.17</ecNumber>
    </recommendedName>
</protein>
<evidence type="ECO:0000256" key="4">
    <source>
        <dbReference type="RuleBase" id="RU003788"/>
    </source>
</evidence>
<name>A0A6J5P6B8_9CAUD</name>
<keyword evidence="3" id="KW-1035">Host cytoplasm</keyword>
<keyword evidence="1 4" id="KW-0929">Antimicrobial</keyword>
<dbReference type="PANTHER" id="PTHR38107:SF3">
    <property type="entry name" value="LYSOZYME RRRD-RELATED"/>
    <property type="match status" value="1"/>
</dbReference>
<dbReference type="CDD" id="cd00737">
    <property type="entry name" value="lyz_endolysin_autolysin"/>
    <property type="match status" value="1"/>
</dbReference>
<evidence type="ECO:0000256" key="2">
    <source>
        <dbReference type="ARBA" id="ARBA00022638"/>
    </source>
</evidence>
<dbReference type="Pfam" id="PF00959">
    <property type="entry name" value="Phage_lysozyme"/>
    <property type="match status" value="1"/>
</dbReference>
<sequence>MIPDLAIALIARFEGFSAKPYLCPAGKWTIGYGTLCRPDHPPVTEEEAQALLIGYLERVAPHILVQAPALENSEARLAAVLSWVYNLGLGNFTASTFRRCLAAQDWPGAAFQCRRWSRAGGKRLAGLVARREVEARLLCG</sequence>
<dbReference type="InterPro" id="IPR023346">
    <property type="entry name" value="Lysozyme-like_dom_sf"/>
</dbReference>
<comment type="similarity">
    <text evidence="4">Belongs to the glycosyl hydrolase 24 family.</text>
</comment>
<dbReference type="InterPro" id="IPR023347">
    <property type="entry name" value="Lysozyme_dom_sf"/>
</dbReference>
<keyword evidence="2 4" id="KW-0081">Bacteriolytic enzyme</keyword>
<evidence type="ECO:0000256" key="1">
    <source>
        <dbReference type="ARBA" id="ARBA00022529"/>
    </source>
</evidence>
<dbReference type="GO" id="GO:0031640">
    <property type="term" value="P:killing of cells of another organism"/>
    <property type="evidence" value="ECO:0007669"/>
    <property type="project" value="UniProtKB-KW"/>
</dbReference>
<organism evidence="5">
    <name type="scientific">uncultured Caudovirales phage</name>
    <dbReference type="NCBI Taxonomy" id="2100421"/>
    <lineage>
        <taxon>Viruses</taxon>
        <taxon>Duplodnaviria</taxon>
        <taxon>Heunggongvirae</taxon>
        <taxon>Uroviricota</taxon>
        <taxon>Caudoviricetes</taxon>
        <taxon>Peduoviridae</taxon>
        <taxon>Maltschvirus</taxon>
        <taxon>Maltschvirus maltsch</taxon>
    </lineage>
</organism>
<dbReference type="Gene3D" id="1.10.530.40">
    <property type="match status" value="1"/>
</dbReference>
<dbReference type="InterPro" id="IPR033907">
    <property type="entry name" value="Endolysin_autolysin"/>
</dbReference>